<evidence type="ECO:0000259" key="12">
    <source>
        <dbReference type="SMART" id="SM01038"/>
    </source>
</evidence>
<dbReference type="InterPro" id="IPR011013">
    <property type="entry name" value="Gal_mutarotase_sf_dom"/>
</dbReference>
<protein>
    <recommendedName>
        <fullName evidence="5 10">Beta-galactosidase</fullName>
        <ecNumber evidence="5 10">3.2.1.23</ecNumber>
    </recommendedName>
    <alternativeName>
        <fullName evidence="9 10">Lactase</fullName>
    </alternativeName>
</protein>
<dbReference type="Pfam" id="PF00703">
    <property type="entry name" value="Glyco_hydro_2"/>
    <property type="match status" value="1"/>
</dbReference>
<gene>
    <name evidence="13" type="ORF">PSM36_1195</name>
</gene>
<evidence type="ECO:0000313" key="13">
    <source>
        <dbReference type="EMBL" id="SCD20019.1"/>
    </source>
</evidence>
<dbReference type="InterPro" id="IPR006101">
    <property type="entry name" value="Glyco_hydro_2"/>
</dbReference>
<dbReference type="InterPro" id="IPR050347">
    <property type="entry name" value="Bact_Beta-galactosidase"/>
</dbReference>
<dbReference type="Pfam" id="PF02836">
    <property type="entry name" value="Glyco_hydro_2_C"/>
    <property type="match status" value="1"/>
</dbReference>
<dbReference type="PANTHER" id="PTHR46323">
    <property type="entry name" value="BETA-GALACTOSIDASE"/>
    <property type="match status" value="1"/>
</dbReference>
<dbReference type="InterPro" id="IPR036156">
    <property type="entry name" value="Beta-gal/glucu_dom_sf"/>
</dbReference>
<comment type="cofactor">
    <cofactor evidence="2">
        <name>Ca(2+)</name>
        <dbReference type="ChEBI" id="CHEBI:29108"/>
    </cofactor>
</comment>
<dbReference type="RefSeq" id="WP_083710947.1">
    <property type="nucleotide sequence ID" value="NZ_LT605205.1"/>
</dbReference>
<keyword evidence="14" id="KW-1185">Reference proteome</keyword>
<keyword evidence="11" id="KW-0732">Signal</keyword>
<evidence type="ECO:0000256" key="8">
    <source>
        <dbReference type="ARBA" id="ARBA00023295"/>
    </source>
</evidence>
<dbReference type="EMBL" id="LT605205">
    <property type="protein sequence ID" value="SCD20019.1"/>
    <property type="molecule type" value="Genomic_DNA"/>
</dbReference>
<dbReference type="Gene3D" id="2.60.40.10">
    <property type="entry name" value="Immunoglobulins"/>
    <property type="match status" value="2"/>
</dbReference>
<dbReference type="SMART" id="SM01038">
    <property type="entry name" value="Bgal_small_N"/>
    <property type="match status" value="1"/>
</dbReference>
<dbReference type="InterPro" id="IPR014718">
    <property type="entry name" value="GH-type_carb-bd"/>
</dbReference>
<dbReference type="InterPro" id="IPR013783">
    <property type="entry name" value="Ig-like_fold"/>
</dbReference>
<reference evidence="13 14" key="1">
    <citation type="submission" date="2016-08" db="EMBL/GenBank/DDBJ databases">
        <authorList>
            <person name="Seilhamer J.J."/>
        </authorList>
    </citation>
    <scope>NUCLEOTIDE SEQUENCE [LARGE SCALE GENOMIC DNA]</scope>
    <source>
        <strain evidence="13">M3/6</strain>
    </source>
</reference>
<evidence type="ECO:0000256" key="2">
    <source>
        <dbReference type="ARBA" id="ARBA00001913"/>
    </source>
</evidence>
<sequence length="1046" mass="120685">MKSFSYIIFLTMLMHIAFIHAQDQGSGRVQAQDKAPDWENPEIFAVNTEKTRATAIPYADEQTAIADEYERSPYYQSLNGTWKFHWVPKVDEVPVGFFNENYDDSAWGKMPVPGNWEFNGYGIPMYVNIGFGFPKNPPHIDRNDSPVGAYRQTFTIPETWNGRRVFLHFEGGTNFMVVFVNGKQVGINKNAKSPAEFDITPYIRPGKNLLACQVHKFSDGSYLEDQDMWRLGGINRSVYLYSTDDTRIQDFFAHPDLDDSYRHGQFSIEVELKNYTDQIQNRKLEISILDKNGKNVFQQTKDATIGASLSEEISLSGRVPNPDKWTAETPNLYTLLLTLKDERGNLIEATSSKIGFRRVEIKDGQLLVNGQKIFLKGVNLHEFNTNKGQVVDKEIMMRNLQLMKELNINAVRTSHYPQQPLWYKLCDEYGIYLVDETNLESHGLGYGPDNVSNFPEWHGQHMDRVTRLVERDKNHPSVIIWSLGNEASNGKAFFDMYDWAKQRDPSRPVQYEQAGRNRNTDIICPMYPSWESMKRDAAQDLGRPYIMCEYAHAMGNSMGNFPEYWELMRSSKNMQGGFIWEWYNHGYPAHDEQGRFYWAYGGDLKGYNKQNDGNFCMDGLVTPDQNYMPHTHIVKKVYQNILFEAKDLNKGLITVINDFKFTNLTNDGFGYKWVLLKNGEKVAEGDFAVEVPVNSGKDVQLKLPSIQPEKGTEYFLHLFAYDKKGNEFIKPGFEVAKEEFAFEANNYFVSGEHTGTLNVSRKDENVTVTSGNKEYVFSVRDGRSLTSAKVNGKNIFKELPRLNFWRAPVDNDFGSGEQYNLRLWDAASHNVIYSYRDMKENNNGVSFMYRAKLRGIEAFVDITYTVNNDGSFTTDLHYQAQSNELPEMMRFGMLMVLPEEYNQFRWYGRGPWENYIDRNTDTFMGIWEGLVKNQAYTYYRPQETGNKTDVRWLTLQNEAGKGIRVDGPQPLSVSATNYRPEDLDPGMTKKQQHWSDVLPRKETVLCVDLFQRGVAGLNSWGAKPLNEYRFSDKEYRYSYTISLDNL</sequence>
<dbReference type="InterPro" id="IPR006104">
    <property type="entry name" value="Glyco_hydro_2_N"/>
</dbReference>
<evidence type="ECO:0000256" key="10">
    <source>
        <dbReference type="RuleBase" id="RU361154"/>
    </source>
</evidence>
<feature type="domain" description="Beta galactosidase small chain/" evidence="12">
    <location>
        <begin position="767"/>
        <end position="1042"/>
    </location>
</feature>
<dbReference type="FunFam" id="2.60.40.10:FF:000680">
    <property type="entry name" value="Beta-galactosidase"/>
    <property type="match status" value="1"/>
</dbReference>
<dbReference type="Proteomes" id="UP000187464">
    <property type="component" value="Chromosome I"/>
</dbReference>
<dbReference type="GO" id="GO:0009341">
    <property type="term" value="C:beta-galactosidase complex"/>
    <property type="evidence" value="ECO:0007669"/>
    <property type="project" value="InterPro"/>
</dbReference>
<evidence type="ECO:0000256" key="5">
    <source>
        <dbReference type="ARBA" id="ARBA00012756"/>
    </source>
</evidence>
<dbReference type="SUPFAM" id="SSF74650">
    <property type="entry name" value="Galactose mutarotase-like"/>
    <property type="match status" value="1"/>
</dbReference>
<dbReference type="GO" id="GO:0004565">
    <property type="term" value="F:beta-galactosidase activity"/>
    <property type="evidence" value="ECO:0007669"/>
    <property type="project" value="UniProtKB-EC"/>
</dbReference>
<dbReference type="InterPro" id="IPR008979">
    <property type="entry name" value="Galactose-bd-like_sf"/>
</dbReference>
<dbReference type="Pfam" id="PF02837">
    <property type="entry name" value="Glyco_hydro_2_N"/>
    <property type="match status" value="1"/>
</dbReference>
<dbReference type="GO" id="GO:0030246">
    <property type="term" value="F:carbohydrate binding"/>
    <property type="evidence" value="ECO:0007669"/>
    <property type="project" value="InterPro"/>
</dbReference>
<evidence type="ECO:0000256" key="7">
    <source>
        <dbReference type="ARBA" id="ARBA00022837"/>
    </source>
</evidence>
<dbReference type="AlphaFoldDB" id="A0A1R3T1R4"/>
<dbReference type="SUPFAM" id="SSF49303">
    <property type="entry name" value="beta-Galactosidase/glucuronidase domain"/>
    <property type="match status" value="2"/>
</dbReference>
<evidence type="ECO:0000256" key="3">
    <source>
        <dbReference type="ARBA" id="ARBA00007401"/>
    </source>
</evidence>
<dbReference type="InterPro" id="IPR032312">
    <property type="entry name" value="LacZ_4"/>
</dbReference>
<comment type="subunit">
    <text evidence="4">Monomer.</text>
</comment>
<dbReference type="KEGG" id="psac:PSM36_1195"/>
<dbReference type="InterPro" id="IPR023232">
    <property type="entry name" value="Glyco_hydro_2_AS"/>
</dbReference>
<dbReference type="SUPFAM" id="SSF51445">
    <property type="entry name" value="(Trans)glycosidases"/>
    <property type="match status" value="1"/>
</dbReference>
<dbReference type="PANTHER" id="PTHR46323:SF2">
    <property type="entry name" value="BETA-GALACTOSIDASE"/>
    <property type="match status" value="1"/>
</dbReference>
<evidence type="ECO:0000256" key="11">
    <source>
        <dbReference type="SAM" id="SignalP"/>
    </source>
</evidence>
<dbReference type="Gene3D" id="2.70.98.10">
    <property type="match status" value="1"/>
</dbReference>
<evidence type="ECO:0000256" key="9">
    <source>
        <dbReference type="ARBA" id="ARBA00032230"/>
    </source>
</evidence>
<comment type="catalytic activity">
    <reaction evidence="1 10">
        <text>Hydrolysis of terminal non-reducing beta-D-galactose residues in beta-D-galactosides.</text>
        <dbReference type="EC" id="3.2.1.23"/>
    </reaction>
</comment>
<evidence type="ECO:0000313" key="14">
    <source>
        <dbReference type="Proteomes" id="UP000187464"/>
    </source>
</evidence>
<dbReference type="InterPro" id="IPR004199">
    <property type="entry name" value="B-gal_small/dom_5"/>
</dbReference>
<dbReference type="PROSITE" id="PS00608">
    <property type="entry name" value="GLYCOSYL_HYDROL_F2_2"/>
    <property type="match status" value="1"/>
</dbReference>
<dbReference type="SUPFAM" id="SSF49785">
    <property type="entry name" value="Galactose-binding domain-like"/>
    <property type="match status" value="1"/>
</dbReference>
<dbReference type="GO" id="GO:0005990">
    <property type="term" value="P:lactose catabolic process"/>
    <property type="evidence" value="ECO:0007669"/>
    <property type="project" value="TreeGrafter"/>
</dbReference>
<comment type="similarity">
    <text evidence="3 10">Belongs to the glycosyl hydrolase 2 family.</text>
</comment>
<evidence type="ECO:0000256" key="6">
    <source>
        <dbReference type="ARBA" id="ARBA00022801"/>
    </source>
</evidence>
<dbReference type="PROSITE" id="PS00719">
    <property type="entry name" value="GLYCOSYL_HYDROL_F2_1"/>
    <property type="match status" value="1"/>
</dbReference>
<dbReference type="InterPro" id="IPR023230">
    <property type="entry name" value="Glyco_hydro_2_CS"/>
</dbReference>
<dbReference type="PRINTS" id="PR00132">
    <property type="entry name" value="GLHYDRLASE2"/>
</dbReference>
<dbReference type="STRING" id="1642647.PSM36_1195"/>
<dbReference type="Pfam" id="PF16353">
    <property type="entry name" value="LacZ_4"/>
    <property type="match status" value="1"/>
</dbReference>
<evidence type="ECO:0000256" key="1">
    <source>
        <dbReference type="ARBA" id="ARBA00001412"/>
    </source>
</evidence>
<proteinExistence type="inferred from homology"/>
<feature type="signal peptide" evidence="11">
    <location>
        <begin position="1"/>
        <end position="21"/>
    </location>
</feature>
<dbReference type="InterPro" id="IPR006103">
    <property type="entry name" value="Glyco_hydro_2_cat"/>
</dbReference>
<keyword evidence="7" id="KW-0106">Calcium</keyword>
<dbReference type="EC" id="3.2.1.23" evidence="5 10"/>
<feature type="chain" id="PRO_5013136830" description="Beta-galactosidase" evidence="11">
    <location>
        <begin position="22"/>
        <end position="1046"/>
    </location>
</feature>
<dbReference type="InterPro" id="IPR017853">
    <property type="entry name" value="GH"/>
</dbReference>
<accession>A0A1R3T1R4</accession>
<name>A0A1R3T1R4_9BACT</name>
<dbReference type="InterPro" id="IPR006102">
    <property type="entry name" value="Ig-like_GH2"/>
</dbReference>
<evidence type="ECO:0000256" key="4">
    <source>
        <dbReference type="ARBA" id="ARBA00011245"/>
    </source>
</evidence>
<keyword evidence="6 10" id="KW-0378">Hydrolase</keyword>
<keyword evidence="8 10" id="KW-0326">Glycosidase</keyword>
<dbReference type="Pfam" id="PF02929">
    <property type="entry name" value="Bgal_small_N"/>
    <property type="match status" value="1"/>
</dbReference>
<dbReference type="Gene3D" id="3.20.20.80">
    <property type="entry name" value="Glycosidases"/>
    <property type="match status" value="1"/>
</dbReference>
<dbReference type="Gene3D" id="2.60.120.260">
    <property type="entry name" value="Galactose-binding domain-like"/>
    <property type="match status" value="1"/>
</dbReference>
<organism evidence="13 14">
    <name type="scientific">Proteiniphilum saccharofermentans</name>
    <dbReference type="NCBI Taxonomy" id="1642647"/>
    <lineage>
        <taxon>Bacteria</taxon>
        <taxon>Pseudomonadati</taxon>
        <taxon>Bacteroidota</taxon>
        <taxon>Bacteroidia</taxon>
        <taxon>Bacteroidales</taxon>
        <taxon>Dysgonomonadaceae</taxon>
        <taxon>Proteiniphilum</taxon>
    </lineage>
</organism>